<comment type="cofactor">
    <cofactor evidence="1">
        <name>pyridoxal 5'-phosphate</name>
        <dbReference type="ChEBI" id="CHEBI:597326"/>
    </cofactor>
</comment>
<accession>A0A9Y1BL27</accession>
<keyword evidence="2" id="KW-0663">Pyridoxal phosphate</keyword>
<evidence type="ECO:0000259" key="4">
    <source>
        <dbReference type="Pfam" id="PF00291"/>
    </source>
</evidence>
<organism evidence="6">
    <name type="scientific">Candidatus Heimdallarchaeum aukensis</name>
    <dbReference type="NCBI Taxonomy" id="2876573"/>
    <lineage>
        <taxon>Archaea</taxon>
        <taxon>Promethearchaeati</taxon>
        <taxon>Candidatus Heimdallarchaeota</taxon>
        <taxon>Candidatus Heimdallarchaeia (ex Rinke et al. 2021) (nom. nud.)</taxon>
        <taxon>Candidatus Heimdallarchaeales</taxon>
        <taxon>Candidatus Heimdallarchaeaceae</taxon>
        <taxon>Candidatus Heimdallarchaeum</taxon>
    </lineage>
</organism>
<dbReference type="SUPFAM" id="SSF53686">
    <property type="entry name" value="Tryptophan synthase beta subunit-like PLP-dependent enzymes"/>
    <property type="match status" value="1"/>
</dbReference>
<evidence type="ECO:0000256" key="3">
    <source>
        <dbReference type="ARBA" id="ARBA00023239"/>
    </source>
</evidence>
<dbReference type="InterPro" id="IPR036388">
    <property type="entry name" value="WH-like_DNA-bd_sf"/>
</dbReference>
<sequence length="448" mass="49385">MWKKKPYCIKCKKDTLSINFDLLCPFCGSIQNIDPIQGPEKSKIKISNIWSFSPFLPSLEKVYTLSEGNTPILLINNISSLKGLKLKLEFRNPTGSFRDRASSLIASYLSSSSISKLVCSSSGSLGISLSAYSALAGLELTNIVPSNLELSKIEQMKVYGSKVVEHGSTTEEAIEKGRELQKGGVFFASSDNILTVEGQKTIGLEIAHLSETIENIIIPKGSGSLFYSIYRGFEDALASGWIEKIPSFYAVSLKQEDLDFYAESLKIPTPQTLSQKIGDILLKTKGKEIEIEGEKMIDQALLLAKKEGLFIEPASASVVVAANQLLENEGINVDSTVALLSGSGLNALNIFASKLRGIKKAVWGLSEKSTTKFEILDLISRKKANHGYAIWKALGKRKSLQSIYQHLNELEEKNLISSKIKGKNKKYYSITRKGIDAYSKMRELIDFL</sequence>
<dbReference type="InterPro" id="IPR005149">
    <property type="entry name" value="Tscrpt_reg_PadR_N"/>
</dbReference>
<feature type="domain" description="Transcription regulator PadR N-terminal" evidence="5">
    <location>
        <begin position="375"/>
        <end position="437"/>
    </location>
</feature>
<reference evidence="6" key="1">
    <citation type="journal article" date="2022" name="Nat. Microbiol.">
        <title>Unique mobile elements and scalable gene flow at the prokaryote-eukaryote boundary revealed by circularized Asgard archaea genomes.</title>
        <authorList>
            <person name="Wu F."/>
            <person name="Speth D.R."/>
            <person name="Philosof A."/>
            <person name="Cremiere A."/>
            <person name="Narayanan A."/>
            <person name="Barco R.A."/>
            <person name="Connon S.A."/>
            <person name="Amend J.P."/>
            <person name="Antoshechkin I.A."/>
            <person name="Orphan V.J."/>
        </authorList>
    </citation>
    <scope>NUCLEOTIDE SEQUENCE</scope>
    <source>
        <strain evidence="6">PM71</strain>
    </source>
</reference>
<gene>
    <name evidence="6" type="ORF">K9W45_00865</name>
</gene>
<dbReference type="Gene3D" id="1.10.10.10">
    <property type="entry name" value="Winged helix-like DNA-binding domain superfamily/Winged helix DNA-binding domain"/>
    <property type="match status" value="1"/>
</dbReference>
<dbReference type="InterPro" id="IPR036390">
    <property type="entry name" value="WH_DNA-bd_sf"/>
</dbReference>
<dbReference type="GO" id="GO:0006567">
    <property type="term" value="P:L-threonine catabolic process"/>
    <property type="evidence" value="ECO:0007669"/>
    <property type="project" value="TreeGrafter"/>
</dbReference>
<dbReference type="Proteomes" id="UP001201020">
    <property type="component" value="Chromosome"/>
</dbReference>
<dbReference type="Pfam" id="PF03551">
    <property type="entry name" value="PadR"/>
    <property type="match status" value="1"/>
</dbReference>
<dbReference type="Gene3D" id="3.40.50.1100">
    <property type="match status" value="2"/>
</dbReference>
<dbReference type="GO" id="GO:0003941">
    <property type="term" value="F:L-serine ammonia-lyase activity"/>
    <property type="evidence" value="ECO:0007669"/>
    <property type="project" value="TreeGrafter"/>
</dbReference>
<feature type="domain" description="Tryptophan synthase beta chain-like PALP" evidence="4">
    <location>
        <begin position="64"/>
        <end position="342"/>
    </location>
</feature>
<dbReference type="InterPro" id="IPR001926">
    <property type="entry name" value="TrpB-like_PALP"/>
</dbReference>
<dbReference type="SUPFAM" id="SSF46785">
    <property type="entry name" value="Winged helix' DNA-binding domain"/>
    <property type="match status" value="1"/>
</dbReference>
<name>A0A9Y1BL27_9ARCH</name>
<proteinExistence type="predicted"/>
<dbReference type="GO" id="GO:0009097">
    <property type="term" value="P:isoleucine biosynthetic process"/>
    <property type="evidence" value="ECO:0007669"/>
    <property type="project" value="TreeGrafter"/>
</dbReference>
<evidence type="ECO:0000313" key="6">
    <source>
        <dbReference type="EMBL" id="UJG41026.1"/>
    </source>
</evidence>
<protein>
    <submittedName>
        <fullName evidence="6">Pyridoxal-phosphate dependent enzyme</fullName>
    </submittedName>
</protein>
<dbReference type="InterPro" id="IPR036052">
    <property type="entry name" value="TrpB-like_PALP_sf"/>
</dbReference>
<dbReference type="InterPro" id="IPR050147">
    <property type="entry name" value="Ser/Thr_Dehydratase"/>
</dbReference>
<dbReference type="Pfam" id="PF00291">
    <property type="entry name" value="PALP"/>
    <property type="match status" value="1"/>
</dbReference>
<evidence type="ECO:0000256" key="2">
    <source>
        <dbReference type="ARBA" id="ARBA00022898"/>
    </source>
</evidence>
<evidence type="ECO:0000256" key="1">
    <source>
        <dbReference type="ARBA" id="ARBA00001933"/>
    </source>
</evidence>
<dbReference type="AlphaFoldDB" id="A0A9Y1BL27"/>
<evidence type="ECO:0000259" key="5">
    <source>
        <dbReference type="Pfam" id="PF03551"/>
    </source>
</evidence>
<dbReference type="GO" id="GO:0006565">
    <property type="term" value="P:L-serine catabolic process"/>
    <property type="evidence" value="ECO:0007669"/>
    <property type="project" value="TreeGrafter"/>
</dbReference>
<dbReference type="PANTHER" id="PTHR48078:SF6">
    <property type="entry name" value="L-THREONINE DEHYDRATASE CATABOLIC TDCB"/>
    <property type="match status" value="1"/>
</dbReference>
<dbReference type="PANTHER" id="PTHR48078">
    <property type="entry name" value="THREONINE DEHYDRATASE, MITOCHONDRIAL-RELATED"/>
    <property type="match status" value="1"/>
</dbReference>
<dbReference type="GO" id="GO:0004794">
    <property type="term" value="F:threonine deaminase activity"/>
    <property type="evidence" value="ECO:0007669"/>
    <property type="project" value="TreeGrafter"/>
</dbReference>
<keyword evidence="3" id="KW-0456">Lyase</keyword>
<dbReference type="EMBL" id="CP084166">
    <property type="protein sequence ID" value="UJG41026.1"/>
    <property type="molecule type" value="Genomic_DNA"/>
</dbReference>